<proteinExistence type="predicted"/>
<dbReference type="AlphaFoldDB" id="A0A1S2XJ36"/>
<feature type="compositionally biased region" description="Basic and acidic residues" evidence="1">
    <location>
        <begin position="29"/>
        <end position="41"/>
    </location>
</feature>
<dbReference type="Proteomes" id="UP000087171">
    <property type="component" value="Chromosome Ca2"/>
</dbReference>
<reference evidence="4" key="2">
    <citation type="submission" date="2025-08" db="UniProtKB">
        <authorList>
            <consortium name="RefSeq"/>
        </authorList>
    </citation>
    <scope>IDENTIFICATION</scope>
    <source>
        <tissue evidence="4">Etiolated seedlings</tissue>
    </source>
</reference>
<sequence>MARTKLTAKRKMSDQAPEDTQDDYSSTEYDSHDEDHPEATHQEPLNITPPLQSASIPFPSTTLKSTKPLSSNTSSSPPIRQSSRIMSGVVSSRKTFPKDNTGHVVDSDDSEQTISAEFIPQPSPTKITSKASTPKKAKSPSHKRPSSSSKTSANVQLFDSPILETNYVSKWQKKSVVNGKIIDLADLKQGGFKVEEMFDQLGWTSFFRINEPQYPRLVRAFYAASNGSKGNIGFNIVLKEVHMEINPTTLCQILDIRDEGAYCFSENWYSQCQIIRTSVLQNTLITPPKPQVASNLLHMCCILHNICVHSIVPRAGSFEKVTKLDLLLIHHLMSGTPLHLGNIIFCFMLNAAVLGRSAPYGMILTKIFKFFNLPLDDEQSVHFNNTFSMKKVKHMRLQPHASTPLKSSSTASSASKKKKICHSSSTTQQSEPTTI</sequence>
<evidence type="ECO:0000259" key="2">
    <source>
        <dbReference type="Pfam" id="PF20167"/>
    </source>
</evidence>
<feature type="compositionally biased region" description="Low complexity" evidence="1">
    <location>
        <begin position="59"/>
        <end position="87"/>
    </location>
</feature>
<dbReference type="InterPro" id="IPR046796">
    <property type="entry name" value="Transposase_32_dom"/>
</dbReference>
<feature type="region of interest" description="Disordered" evidence="1">
    <location>
        <begin position="398"/>
        <end position="435"/>
    </location>
</feature>
<feature type="compositionally biased region" description="Basic residues" evidence="1">
    <location>
        <begin position="133"/>
        <end position="145"/>
    </location>
</feature>
<evidence type="ECO:0000313" key="4">
    <source>
        <dbReference type="RefSeq" id="XP_004490107.1"/>
    </source>
</evidence>
<gene>
    <name evidence="4" type="primary">LOC101511498</name>
</gene>
<evidence type="ECO:0000256" key="1">
    <source>
        <dbReference type="SAM" id="MobiDB-lite"/>
    </source>
</evidence>
<organism evidence="3 4">
    <name type="scientific">Cicer arietinum</name>
    <name type="common">Chickpea</name>
    <name type="synonym">Garbanzo</name>
    <dbReference type="NCBI Taxonomy" id="3827"/>
    <lineage>
        <taxon>Eukaryota</taxon>
        <taxon>Viridiplantae</taxon>
        <taxon>Streptophyta</taxon>
        <taxon>Embryophyta</taxon>
        <taxon>Tracheophyta</taxon>
        <taxon>Spermatophyta</taxon>
        <taxon>Magnoliopsida</taxon>
        <taxon>eudicotyledons</taxon>
        <taxon>Gunneridae</taxon>
        <taxon>Pentapetalae</taxon>
        <taxon>rosids</taxon>
        <taxon>fabids</taxon>
        <taxon>Fabales</taxon>
        <taxon>Fabaceae</taxon>
        <taxon>Papilionoideae</taxon>
        <taxon>50 kb inversion clade</taxon>
        <taxon>NPAAA clade</taxon>
        <taxon>Hologalegina</taxon>
        <taxon>IRL clade</taxon>
        <taxon>Cicereae</taxon>
        <taxon>Cicer</taxon>
    </lineage>
</organism>
<feature type="domain" description="Putative plant transposon protein" evidence="2">
    <location>
        <begin position="201"/>
        <end position="369"/>
    </location>
</feature>
<feature type="region of interest" description="Disordered" evidence="1">
    <location>
        <begin position="1"/>
        <end position="153"/>
    </location>
</feature>
<dbReference type="PaxDb" id="3827-XP_004490107.1"/>
<feature type="compositionally biased region" description="Basic residues" evidence="1">
    <location>
        <begin position="1"/>
        <end position="10"/>
    </location>
</feature>
<dbReference type="RefSeq" id="XP_004490107.1">
    <property type="nucleotide sequence ID" value="XM_004490050.1"/>
</dbReference>
<protein>
    <submittedName>
        <fullName evidence="4">Uncharacterized protein LOC101511498</fullName>
    </submittedName>
</protein>
<feature type="compositionally biased region" description="Low complexity" evidence="1">
    <location>
        <begin position="422"/>
        <end position="435"/>
    </location>
</feature>
<evidence type="ECO:0000313" key="3">
    <source>
        <dbReference type="Proteomes" id="UP000087171"/>
    </source>
</evidence>
<dbReference type="OrthoDB" id="1750431at2759"/>
<feature type="compositionally biased region" description="Low complexity" evidence="1">
    <location>
        <begin position="401"/>
        <end position="414"/>
    </location>
</feature>
<feature type="compositionally biased region" description="Polar residues" evidence="1">
    <location>
        <begin position="43"/>
        <end position="55"/>
    </location>
</feature>
<dbReference type="eggNOG" id="ENOG502SWY9">
    <property type="taxonomic scope" value="Eukaryota"/>
</dbReference>
<accession>A0A1S2XJ36</accession>
<keyword evidence="3" id="KW-1185">Reference proteome</keyword>
<reference evidence="3" key="1">
    <citation type="journal article" date="2013" name="Nat. Biotechnol.">
        <title>Draft genome sequence of chickpea (Cicer arietinum) provides a resource for trait improvement.</title>
        <authorList>
            <person name="Varshney R.K."/>
            <person name="Song C."/>
            <person name="Saxena R.K."/>
            <person name="Azam S."/>
            <person name="Yu S."/>
            <person name="Sharpe A.G."/>
            <person name="Cannon S."/>
            <person name="Baek J."/>
            <person name="Rosen B.D."/>
            <person name="Tar'an B."/>
            <person name="Millan T."/>
            <person name="Zhang X."/>
            <person name="Ramsay L.D."/>
            <person name="Iwata A."/>
            <person name="Wang Y."/>
            <person name="Nelson W."/>
            <person name="Farmer A.D."/>
            <person name="Gaur P.M."/>
            <person name="Soderlund C."/>
            <person name="Penmetsa R.V."/>
            <person name="Xu C."/>
            <person name="Bharti A.K."/>
            <person name="He W."/>
            <person name="Winter P."/>
            <person name="Zhao S."/>
            <person name="Hane J.K."/>
            <person name="Carrasquilla-Garcia N."/>
            <person name="Condie J.A."/>
            <person name="Upadhyaya H.D."/>
            <person name="Luo M.C."/>
            <person name="Thudi M."/>
            <person name="Gowda C.L."/>
            <person name="Singh N.P."/>
            <person name="Lichtenzveig J."/>
            <person name="Gali K.K."/>
            <person name="Rubio J."/>
            <person name="Nadarajan N."/>
            <person name="Dolezel J."/>
            <person name="Bansal K.C."/>
            <person name="Xu X."/>
            <person name="Edwards D."/>
            <person name="Zhang G."/>
            <person name="Kahl G."/>
            <person name="Gil J."/>
            <person name="Singh K.B."/>
            <person name="Datta S.K."/>
            <person name="Jackson S.A."/>
            <person name="Wang J."/>
            <person name="Cook D.R."/>
        </authorList>
    </citation>
    <scope>NUCLEOTIDE SEQUENCE [LARGE SCALE GENOMIC DNA]</scope>
    <source>
        <strain evidence="3">cv. CDC Frontier</strain>
    </source>
</reference>
<name>A0A1S2XJ36_CICAR</name>
<dbReference type="Pfam" id="PF20167">
    <property type="entry name" value="Transposase_32"/>
    <property type="match status" value="1"/>
</dbReference>